<evidence type="ECO:0000259" key="5">
    <source>
        <dbReference type="PROSITE" id="PS50977"/>
    </source>
</evidence>
<reference evidence="6 7" key="1">
    <citation type="submission" date="2018-01" db="EMBL/GenBank/DDBJ databases">
        <title>Draft genome sequence of Nonomuraea sp. KC333.</title>
        <authorList>
            <person name="Sahin N."/>
            <person name="Saygin H."/>
            <person name="Ay H."/>
        </authorList>
    </citation>
    <scope>NUCLEOTIDE SEQUENCE [LARGE SCALE GENOMIC DNA]</scope>
    <source>
        <strain evidence="6 7">KC333</strain>
    </source>
</reference>
<comment type="caution">
    <text evidence="6">The sequence shown here is derived from an EMBL/GenBank/DDBJ whole genome shotgun (WGS) entry which is preliminary data.</text>
</comment>
<dbReference type="GO" id="GO:0000976">
    <property type="term" value="F:transcription cis-regulatory region binding"/>
    <property type="evidence" value="ECO:0007669"/>
    <property type="project" value="TreeGrafter"/>
</dbReference>
<evidence type="ECO:0000256" key="2">
    <source>
        <dbReference type="ARBA" id="ARBA00023125"/>
    </source>
</evidence>
<dbReference type="AlphaFoldDB" id="A0A2W2E7C0"/>
<evidence type="ECO:0000313" key="7">
    <source>
        <dbReference type="Proteomes" id="UP000249304"/>
    </source>
</evidence>
<keyword evidence="3" id="KW-0804">Transcription</keyword>
<keyword evidence="2 4" id="KW-0238">DNA-binding</keyword>
<dbReference type="OrthoDB" id="3173376at2"/>
<dbReference type="InterPro" id="IPR036271">
    <property type="entry name" value="Tet_transcr_reg_TetR-rel_C_sf"/>
</dbReference>
<dbReference type="RefSeq" id="WP_111182509.1">
    <property type="nucleotide sequence ID" value="NZ_POUD01000166.1"/>
</dbReference>
<dbReference type="PRINTS" id="PR00455">
    <property type="entry name" value="HTHTETR"/>
</dbReference>
<dbReference type="Gene3D" id="1.10.357.10">
    <property type="entry name" value="Tetracycline Repressor, domain 2"/>
    <property type="match status" value="1"/>
</dbReference>
<accession>A0A2W2E7C0</accession>
<dbReference type="InterPro" id="IPR050109">
    <property type="entry name" value="HTH-type_TetR-like_transc_reg"/>
</dbReference>
<proteinExistence type="predicted"/>
<keyword evidence="1" id="KW-0805">Transcription regulation</keyword>
<dbReference type="SUPFAM" id="SSF46689">
    <property type="entry name" value="Homeodomain-like"/>
    <property type="match status" value="1"/>
</dbReference>
<dbReference type="InterPro" id="IPR025996">
    <property type="entry name" value="MT1864/Rv1816-like_C"/>
</dbReference>
<protein>
    <submittedName>
        <fullName evidence="6">TetR family transcriptional regulator</fullName>
    </submittedName>
</protein>
<dbReference type="PANTHER" id="PTHR30055">
    <property type="entry name" value="HTH-TYPE TRANSCRIPTIONAL REGULATOR RUTR"/>
    <property type="match status" value="1"/>
</dbReference>
<organism evidence="6 7">
    <name type="scientific">Nonomuraea aridisoli</name>
    <dbReference type="NCBI Taxonomy" id="2070368"/>
    <lineage>
        <taxon>Bacteria</taxon>
        <taxon>Bacillati</taxon>
        <taxon>Actinomycetota</taxon>
        <taxon>Actinomycetes</taxon>
        <taxon>Streptosporangiales</taxon>
        <taxon>Streptosporangiaceae</taxon>
        <taxon>Nonomuraea</taxon>
    </lineage>
</organism>
<dbReference type="InterPro" id="IPR009057">
    <property type="entry name" value="Homeodomain-like_sf"/>
</dbReference>
<gene>
    <name evidence="6" type="ORF">C1J01_30885</name>
</gene>
<name>A0A2W2E7C0_9ACTN</name>
<evidence type="ECO:0000256" key="3">
    <source>
        <dbReference type="ARBA" id="ARBA00023163"/>
    </source>
</evidence>
<dbReference type="PROSITE" id="PS50977">
    <property type="entry name" value="HTH_TETR_2"/>
    <property type="match status" value="1"/>
</dbReference>
<dbReference type="InterPro" id="IPR001647">
    <property type="entry name" value="HTH_TetR"/>
</dbReference>
<dbReference type="PANTHER" id="PTHR30055:SF220">
    <property type="entry name" value="TETR-FAMILY REGULATORY PROTEIN"/>
    <property type="match status" value="1"/>
</dbReference>
<evidence type="ECO:0000313" key="6">
    <source>
        <dbReference type="EMBL" id="PZG13115.1"/>
    </source>
</evidence>
<feature type="domain" description="HTH tetR-type" evidence="5">
    <location>
        <begin position="9"/>
        <end position="69"/>
    </location>
</feature>
<sequence>MTSGRYHHGNLRTALLEQAERLLDKVGAHELSLREVARAAGVSHGAPRHHFADKQALLDALAETGFERLRRELDEALAATDAPFADRLIAFAKTYVGFAVRHPNLVTLMHASKESSPRLRAANDRAFAAPSELIAQAQARGDIVDGDSDRVAMAVLATLQGLVALVVSGMSGDRPVDGLVSGTIETLLHGLRPRATGHA</sequence>
<evidence type="ECO:0000256" key="4">
    <source>
        <dbReference type="PROSITE-ProRule" id="PRU00335"/>
    </source>
</evidence>
<dbReference type="GO" id="GO:0003700">
    <property type="term" value="F:DNA-binding transcription factor activity"/>
    <property type="evidence" value="ECO:0007669"/>
    <property type="project" value="TreeGrafter"/>
</dbReference>
<dbReference type="Proteomes" id="UP000249304">
    <property type="component" value="Unassembled WGS sequence"/>
</dbReference>
<evidence type="ECO:0000256" key="1">
    <source>
        <dbReference type="ARBA" id="ARBA00023015"/>
    </source>
</evidence>
<dbReference type="EMBL" id="POUD01000166">
    <property type="protein sequence ID" value="PZG13115.1"/>
    <property type="molecule type" value="Genomic_DNA"/>
</dbReference>
<dbReference type="Pfam" id="PF13305">
    <property type="entry name" value="TetR_C_33"/>
    <property type="match status" value="1"/>
</dbReference>
<dbReference type="Pfam" id="PF00440">
    <property type="entry name" value="TetR_N"/>
    <property type="match status" value="1"/>
</dbReference>
<keyword evidence="7" id="KW-1185">Reference proteome</keyword>
<dbReference type="SUPFAM" id="SSF48498">
    <property type="entry name" value="Tetracyclin repressor-like, C-terminal domain"/>
    <property type="match status" value="1"/>
</dbReference>
<feature type="DNA-binding region" description="H-T-H motif" evidence="4">
    <location>
        <begin position="32"/>
        <end position="51"/>
    </location>
</feature>